<dbReference type="SUPFAM" id="SSF57184">
    <property type="entry name" value="Growth factor receptor domain"/>
    <property type="match status" value="1"/>
</dbReference>
<feature type="signal peptide" evidence="2">
    <location>
        <begin position="1"/>
        <end position="21"/>
    </location>
</feature>
<evidence type="ECO:0000259" key="3">
    <source>
        <dbReference type="Pfam" id="PF01683"/>
    </source>
</evidence>
<dbReference type="InterPro" id="IPR006149">
    <property type="entry name" value="EB_dom"/>
</dbReference>
<sequence>MDLLVVYFCLLVPQFGQKAEGFEIGAPCEYDVNCYVENAFCRNQQVCECKKNFIPTEDRQICLAGVGAVCETKYDCTTLEHSDCQQNVCACEKGYVPDPTGTTCLPRTSHIKGPCQLDIQCQVSFGDMSHCEAGVCVCLPQHHFFNGRCFRSRGIEEFCNNNTDCYIGEDFIHTVNCKDGLCKCATGYIKDFQAKCQRGSAYRSVPSFLLTMVGIITGISGYIKRLFRGISRIFSK</sequence>
<feature type="transmembrane region" description="Helical" evidence="1">
    <location>
        <begin position="205"/>
        <end position="223"/>
    </location>
</feature>
<keyword evidence="1" id="KW-0812">Transmembrane</keyword>
<evidence type="ECO:0000313" key="4">
    <source>
        <dbReference type="EMBL" id="JAS28511.1"/>
    </source>
</evidence>
<keyword evidence="1" id="KW-0472">Membrane</keyword>
<keyword evidence="1" id="KW-1133">Transmembrane helix</keyword>
<gene>
    <name evidence="4" type="ORF">g.42173</name>
</gene>
<dbReference type="AlphaFoldDB" id="A0A1B6DS60"/>
<dbReference type="PANTHER" id="PTHR39069">
    <property type="entry name" value="ECDYSONE-INDUCIBLE GENE E1, ISOFORM A"/>
    <property type="match status" value="1"/>
</dbReference>
<dbReference type="EMBL" id="GEDC01008787">
    <property type="protein sequence ID" value="JAS28511.1"/>
    <property type="molecule type" value="Transcribed_RNA"/>
</dbReference>
<keyword evidence="2" id="KW-0732">Signal</keyword>
<evidence type="ECO:0000256" key="2">
    <source>
        <dbReference type="SAM" id="SignalP"/>
    </source>
</evidence>
<proteinExistence type="predicted"/>
<dbReference type="InterPro" id="IPR009030">
    <property type="entry name" value="Growth_fac_rcpt_cys_sf"/>
</dbReference>
<protein>
    <recommendedName>
        <fullName evidence="3">EB domain-containing protein</fullName>
    </recommendedName>
</protein>
<evidence type="ECO:0000256" key="1">
    <source>
        <dbReference type="SAM" id="Phobius"/>
    </source>
</evidence>
<dbReference type="PANTHER" id="PTHR39069:SF8">
    <property type="entry name" value="FI17111P1"/>
    <property type="match status" value="1"/>
</dbReference>
<feature type="domain" description="EB" evidence="3">
    <location>
        <begin position="138"/>
        <end position="196"/>
    </location>
</feature>
<reference evidence="4" key="1">
    <citation type="submission" date="2015-12" db="EMBL/GenBank/DDBJ databases">
        <title>De novo transcriptome assembly of four potential Pierce s Disease insect vectors from Arizona vineyards.</title>
        <authorList>
            <person name="Tassone E.E."/>
        </authorList>
    </citation>
    <scope>NUCLEOTIDE SEQUENCE</scope>
</reference>
<name>A0A1B6DS60_9HEMI</name>
<organism evidence="4">
    <name type="scientific">Clastoptera arizonana</name>
    <name type="common">Arizona spittle bug</name>
    <dbReference type="NCBI Taxonomy" id="38151"/>
    <lineage>
        <taxon>Eukaryota</taxon>
        <taxon>Metazoa</taxon>
        <taxon>Ecdysozoa</taxon>
        <taxon>Arthropoda</taxon>
        <taxon>Hexapoda</taxon>
        <taxon>Insecta</taxon>
        <taxon>Pterygota</taxon>
        <taxon>Neoptera</taxon>
        <taxon>Paraneoptera</taxon>
        <taxon>Hemiptera</taxon>
        <taxon>Auchenorrhyncha</taxon>
        <taxon>Cercopoidea</taxon>
        <taxon>Clastopteridae</taxon>
        <taxon>Clastoptera</taxon>
    </lineage>
</organism>
<dbReference type="Pfam" id="PF01683">
    <property type="entry name" value="EB"/>
    <property type="match status" value="1"/>
</dbReference>
<feature type="chain" id="PRO_5008581472" description="EB domain-containing protein" evidence="2">
    <location>
        <begin position="22"/>
        <end position="236"/>
    </location>
</feature>
<accession>A0A1B6DS60</accession>